<sequence>MKHGTDKVTVHHYGFIYDKYLPTFRDKKVKMLEIGLGCDMPDGPGHSYYSWLEYFPNIELWVMDINEGCVNEWAHKSPHATVVAGDQADVNFLNRFLAQAGTGFDVIVDDGGHTMNQQMTSLQILWKAVRPGGIYFIEDLETSFLPQTGGDPQAAAEGKLTTLRYVFELIVDKVKDENNHAEITPTLRSVDCDRQICAMIKKDLGTV</sequence>
<dbReference type="Gene3D" id="3.40.50.150">
    <property type="entry name" value="Vaccinia Virus protein VP39"/>
    <property type="match status" value="1"/>
</dbReference>
<evidence type="ECO:0000313" key="1">
    <source>
        <dbReference type="EMBL" id="KAJ9137143.1"/>
    </source>
</evidence>
<proteinExistence type="predicted"/>
<dbReference type="Proteomes" id="UP001174694">
    <property type="component" value="Unassembled WGS sequence"/>
</dbReference>
<dbReference type="SUPFAM" id="SSF53335">
    <property type="entry name" value="S-adenosyl-L-methionine-dependent methyltransferases"/>
    <property type="match status" value="1"/>
</dbReference>
<protein>
    <submittedName>
        <fullName evidence="1">Uncharacterized protein</fullName>
    </submittedName>
</protein>
<evidence type="ECO:0000313" key="2">
    <source>
        <dbReference type="Proteomes" id="UP001174694"/>
    </source>
</evidence>
<comment type="caution">
    <text evidence="1">The sequence shown here is derived from an EMBL/GenBank/DDBJ whole genome shotgun (WGS) entry which is preliminary data.</text>
</comment>
<keyword evidence="2" id="KW-1185">Reference proteome</keyword>
<dbReference type="AlphaFoldDB" id="A0AA38R4R2"/>
<dbReference type="InterPro" id="IPR029063">
    <property type="entry name" value="SAM-dependent_MTases_sf"/>
</dbReference>
<dbReference type="EMBL" id="JANBVO010000036">
    <property type="protein sequence ID" value="KAJ9137143.1"/>
    <property type="molecule type" value="Genomic_DNA"/>
</dbReference>
<name>A0AA38R4R2_9PEZI</name>
<accession>A0AA38R4R2</accession>
<gene>
    <name evidence="1" type="ORF">NKR23_g9399</name>
</gene>
<reference evidence="1" key="1">
    <citation type="submission" date="2022-07" db="EMBL/GenBank/DDBJ databases">
        <title>Fungi with potential for degradation of polypropylene.</title>
        <authorList>
            <person name="Gostincar C."/>
        </authorList>
    </citation>
    <scope>NUCLEOTIDE SEQUENCE</scope>
    <source>
        <strain evidence="1">EXF-13308</strain>
    </source>
</reference>
<organism evidence="1 2">
    <name type="scientific">Pleurostoma richardsiae</name>
    <dbReference type="NCBI Taxonomy" id="41990"/>
    <lineage>
        <taxon>Eukaryota</taxon>
        <taxon>Fungi</taxon>
        <taxon>Dikarya</taxon>
        <taxon>Ascomycota</taxon>
        <taxon>Pezizomycotina</taxon>
        <taxon>Sordariomycetes</taxon>
        <taxon>Sordariomycetidae</taxon>
        <taxon>Calosphaeriales</taxon>
        <taxon>Pleurostomataceae</taxon>
        <taxon>Pleurostoma</taxon>
    </lineage>
</organism>